<dbReference type="Pfam" id="PF01081">
    <property type="entry name" value="Aldolase"/>
    <property type="match status" value="1"/>
</dbReference>
<dbReference type="GO" id="GO:0008700">
    <property type="term" value="F:(R,S)-4-hydroxy-2-oxoglutarate aldolase activity"/>
    <property type="evidence" value="ECO:0007669"/>
    <property type="project" value="UniProtKB-EC"/>
</dbReference>
<evidence type="ECO:0000313" key="7">
    <source>
        <dbReference type="Proteomes" id="UP000721861"/>
    </source>
</evidence>
<dbReference type="RefSeq" id="WP_212227020.1">
    <property type="nucleotide sequence ID" value="NZ_JAGUCN010000006.1"/>
</dbReference>
<comment type="subunit">
    <text evidence="3">Homotrimer.</text>
</comment>
<dbReference type="Gene3D" id="3.20.20.70">
    <property type="entry name" value="Aldolase class I"/>
    <property type="match status" value="1"/>
</dbReference>
<proteinExistence type="inferred from homology"/>
<dbReference type="CDD" id="cd00452">
    <property type="entry name" value="KDPG_aldolase"/>
    <property type="match status" value="1"/>
</dbReference>
<protein>
    <submittedName>
        <fullName evidence="6">Bifunctional 4-hydroxy-2-oxoglutarate aldolase/2-dehydro-3-deoxy-phosphogluconate aldolase</fullName>
        <ecNumber evidence="6">4.1.2.14</ecNumber>
        <ecNumber evidence="6">4.1.3.16</ecNumber>
    </submittedName>
</protein>
<organism evidence="6 7">
    <name type="scientific">Carboxylicivirga mesophila</name>
    <dbReference type="NCBI Taxonomy" id="1166478"/>
    <lineage>
        <taxon>Bacteria</taxon>
        <taxon>Pseudomonadati</taxon>
        <taxon>Bacteroidota</taxon>
        <taxon>Bacteroidia</taxon>
        <taxon>Marinilabiliales</taxon>
        <taxon>Marinilabiliaceae</taxon>
        <taxon>Carboxylicivirga</taxon>
    </lineage>
</organism>
<reference evidence="6 7" key="1">
    <citation type="journal article" date="2014" name="Int. J. Syst. Evol. Microbiol.">
        <title>Carboxylicivirga gen. nov. in the family Marinilabiliaceae with two novel species, Carboxylicivirga mesophila sp. nov. and Carboxylicivirga taeanensis sp. nov., and reclassification of Cytophaga fermentans as Saccharicrinis fermentans gen. nov., comb. nov.</title>
        <authorList>
            <person name="Yang S.H."/>
            <person name="Seo H.S."/>
            <person name="Woo J.H."/>
            <person name="Oh H.M."/>
            <person name="Jang H."/>
            <person name="Lee J.H."/>
            <person name="Kim S.J."/>
            <person name="Kwon K.K."/>
        </authorList>
    </citation>
    <scope>NUCLEOTIDE SEQUENCE [LARGE SCALE GENOMIC DNA]</scope>
    <source>
        <strain evidence="6 7">JCM 18290</strain>
    </source>
</reference>
<comment type="caution">
    <text evidence="6">The sequence shown here is derived from an EMBL/GenBank/DDBJ whole genome shotgun (WGS) entry which is preliminary data.</text>
</comment>
<dbReference type="Proteomes" id="UP000721861">
    <property type="component" value="Unassembled WGS sequence"/>
</dbReference>
<evidence type="ECO:0000256" key="2">
    <source>
        <dbReference type="ARBA" id="ARBA00006906"/>
    </source>
</evidence>
<dbReference type="PROSITE" id="PS00160">
    <property type="entry name" value="ALDOLASE_KDPG_KHG_2"/>
    <property type="match status" value="1"/>
</dbReference>
<dbReference type="NCBIfam" id="NF005499">
    <property type="entry name" value="PRK07114.1"/>
    <property type="match status" value="1"/>
</dbReference>
<evidence type="ECO:0000256" key="4">
    <source>
        <dbReference type="ARBA" id="ARBA00023239"/>
    </source>
</evidence>
<dbReference type="SUPFAM" id="SSF51569">
    <property type="entry name" value="Aldolase"/>
    <property type="match status" value="1"/>
</dbReference>
<dbReference type="GO" id="GO:0008675">
    <property type="term" value="F:2-dehydro-3-deoxy-phosphogluconate aldolase activity"/>
    <property type="evidence" value="ECO:0007669"/>
    <property type="project" value="UniProtKB-EC"/>
</dbReference>
<evidence type="ECO:0000256" key="3">
    <source>
        <dbReference type="ARBA" id="ARBA00011233"/>
    </source>
</evidence>
<name>A0ABS5K7U7_9BACT</name>
<evidence type="ECO:0000256" key="5">
    <source>
        <dbReference type="ARBA" id="ARBA00023277"/>
    </source>
</evidence>
<dbReference type="InterPro" id="IPR000887">
    <property type="entry name" value="Aldlse_KDPG_KHG"/>
</dbReference>
<keyword evidence="5" id="KW-0119">Carbohydrate metabolism</keyword>
<dbReference type="PANTHER" id="PTHR30246:SF1">
    <property type="entry name" value="2-DEHYDRO-3-DEOXY-6-PHOSPHOGALACTONATE ALDOLASE-RELATED"/>
    <property type="match status" value="1"/>
</dbReference>
<dbReference type="InterPro" id="IPR013785">
    <property type="entry name" value="Aldolase_TIM"/>
</dbReference>
<accession>A0ABS5K7U7</accession>
<keyword evidence="4 6" id="KW-0456">Lyase</keyword>
<dbReference type="EC" id="4.1.2.14" evidence="6"/>
<comment type="similarity">
    <text evidence="2">Belongs to the KHG/KDPG aldolase family.</text>
</comment>
<sequence>MAKYSRIEVFQAMKTTGVVPVFFHQDIDVCKAVVRACYNGGIRVFEFVNRGDFAHELFAELNKYALAELPGMILGAGSIVEEATTALYIQNGANFIVSPLLNENMARICNRRKIMWSPGCGTISEINMAQELGAEVVKLFPASEVGGPSFVKAVKAPMPWTDVMPTGGVTCEKENLSEWFAAGVTCVGIGSNLFSKAIMERQDWEMLEEKAKELIVIIGDICSRENKNI</sequence>
<dbReference type="EC" id="4.1.3.16" evidence="6"/>
<dbReference type="PANTHER" id="PTHR30246">
    <property type="entry name" value="2-KETO-3-DEOXY-6-PHOSPHOGLUCONATE ALDOLASE"/>
    <property type="match status" value="1"/>
</dbReference>
<keyword evidence="7" id="KW-1185">Reference proteome</keyword>
<gene>
    <name evidence="6" type="ORF">KEM09_06665</name>
</gene>
<evidence type="ECO:0000313" key="6">
    <source>
        <dbReference type="EMBL" id="MBS2211074.1"/>
    </source>
</evidence>
<evidence type="ECO:0000256" key="1">
    <source>
        <dbReference type="ARBA" id="ARBA00004761"/>
    </source>
</evidence>
<comment type="pathway">
    <text evidence="1">Carbohydrate acid metabolism.</text>
</comment>
<dbReference type="InterPro" id="IPR031338">
    <property type="entry name" value="KDPG/KHG_AS_2"/>
</dbReference>
<dbReference type="EMBL" id="JAGUCN010000006">
    <property type="protein sequence ID" value="MBS2211074.1"/>
    <property type="molecule type" value="Genomic_DNA"/>
</dbReference>